<organism evidence="2 3">
    <name type="scientific">Chara braunii</name>
    <name type="common">Braun's stonewort</name>
    <dbReference type="NCBI Taxonomy" id="69332"/>
    <lineage>
        <taxon>Eukaryota</taxon>
        <taxon>Viridiplantae</taxon>
        <taxon>Streptophyta</taxon>
        <taxon>Charophyceae</taxon>
        <taxon>Charales</taxon>
        <taxon>Characeae</taxon>
        <taxon>Chara</taxon>
    </lineage>
</organism>
<name>A0A388L9T5_CHABU</name>
<comment type="caution">
    <text evidence="2">The sequence shown here is derived from an EMBL/GenBank/DDBJ whole genome shotgun (WGS) entry which is preliminary data.</text>
</comment>
<gene>
    <name evidence="2" type="ORF">CBR_g28762</name>
</gene>
<dbReference type="Gramene" id="GBG79048">
    <property type="protein sequence ID" value="GBG79048"/>
    <property type="gene ID" value="CBR_g28762"/>
</dbReference>
<proteinExistence type="predicted"/>
<dbReference type="Proteomes" id="UP000265515">
    <property type="component" value="Unassembled WGS sequence"/>
</dbReference>
<feature type="region of interest" description="Disordered" evidence="1">
    <location>
        <begin position="1"/>
        <end position="121"/>
    </location>
</feature>
<dbReference type="EMBL" id="BFEA01000310">
    <property type="protein sequence ID" value="GBG79048.1"/>
    <property type="molecule type" value="Genomic_DNA"/>
</dbReference>
<evidence type="ECO:0000313" key="2">
    <source>
        <dbReference type="EMBL" id="GBG79048.1"/>
    </source>
</evidence>
<accession>A0A388L9T5</accession>
<evidence type="ECO:0000313" key="3">
    <source>
        <dbReference type="Proteomes" id="UP000265515"/>
    </source>
</evidence>
<reference evidence="2 3" key="1">
    <citation type="journal article" date="2018" name="Cell">
        <title>The Chara Genome: Secondary Complexity and Implications for Plant Terrestrialization.</title>
        <authorList>
            <person name="Nishiyama T."/>
            <person name="Sakayama H."/>
            <person name="Vries J.D."/>
            <person name="Buschmann H."/>
            <person name="Saint-Marcoux D."/>
            <person name="Ullrich K.K."/>
            <person name="Haas F.B."/>
            <person name="Vanderstraeten L."/>
            <person name="Becker D."/>
            <person name="Lang D."/>
            <person name="Vosolsobe S."/>
            <person name="Rombauts S."/>
            <person name="Wilhelmsson P.K.I."/>
            <person name="Janitza P."/>
            <person name="Kern R."/>
            <person name="Heyl A."/>
            <person name="Rumpler F."/>
            <person name="Villalobos L.I.A.C."/>
            <person name="Clay J.M."/>
            <person name="Skokan R."/>
            <person name="Toyoda A."/>
            <person name="Suzuki Y."/>
            <person name="Kagoshima H."/>
            <person name="Schijlen E."/>
            <person name="Tajeshwar N."/>
            <person name="Catarino B."/>
            <person name="Hetherington A.J."/>
            <person name="Saltykova A."/>
            <person name="Bonnot C."/>
            <person name="Breuninger H."/>
            <person name="Symeonidi A."/>
            <person name="Radhakrishnan G.V."/>
            <person name="Van Nieuwerburgh F."/>
            <person name="Deforce D."/>
            <person name="Chang C."/>
            <person name="Karol K.G."/>
            <person name="Hedrich R."/>
            <person name="Ulvskov P."/>
            <person name="Glockner G."/>
            <person name="Delwiche C.F."/>
            <person name="Petrasek J."/>
            <person name="Van de Peer Y."/>
            <person name="Friml J."/>
            <person name="Beilby M."/>
            <person name="Dolan L."/>
            <person name="Kohara Y."/>
            <person name="Sugano S."/>
            <person name="Fujiyama A."/>
            <person name="Delaux P.-M."/>
            <person name="Quint M."/>
            <person name="TheiBen G."/>
            <person name="Hagemann M."/>
            <person name="Harholt J."/>
            <person name="Dunand C."/>
            <person name="Zachgo S."/>
            <person name="Langdale J."/>
            <person name="Maumus F."/>
            <person name="Straeten D.V.D."/>
            <person name="Gould S.B."/>
            <person name="Rensing S.A."/>
        </authorList>
    </citation>
    <scope>NUCLEOTIDE SEQUENCE [LARGE SCALE GENOMIC DNA]</scope>
    <source>
        <strain evidence="2 3">S276</strain>
    </source>
</reference>
<evidence type="ECO:0000256" key="1">
    <source>
        <dbReference type="SAM" id="MobiDB-lite"/>
    </source>
</evidence>
<keyword evidence="3" id="KW-1185">Reference proteome</keyword>
<protein>
    <submittedName>
        <fullName evidence="2">Uncharacterized protein</fullName>
    </submittedName>
</protein>
<sequence>MGGEAPGYGGSCGETFSHQGGRLDRAEPIWYPGRGGTRTLWPGRGARATSARGDEEGIPGSSGSGGKAEDRGEEFQLQGFHRVSFATGNPYDDLTPVEEPAQRPQPPLEERGPAEESPTILLEVQGGTLTEAVASAEPETMEEEASRLDELVASMEVDMPLERP</sequence>
<feature type="compositionally biased region" description="Gly residues" evidence="1">
    <location>
        <begin position="1"/>
        <end position="12"/>
    </location>
</feature>
<dbReference type="AlphaFoldDB" id="A0A388L9T5"/>